<evidence type="ECO:0000256" key="1">
    <source>
        <dbReference type="PROSITE-ProRule" id="PRU01313"/>
    </source>
</evidence>
<proteinExistence type="predicted"/>
<dbReference type="WBParaSite" id="HDID_0000612501-mRNA-1">
    <property type="protein sequence ID" value="HDID_0000612501-mRNA-1"/>
    <property type="gene ID" value="HDID_0000612501"/>
</dbReference>
<keyword evidence="1" id="KW-0539">Nucleus</keyword>
<dbReference type="STRING" id="6216.A0A0R3SMG0"/>
<evidence type="ECO:0000313" key="3">
    <source>
        <dbReference type="EMBL" id="VDL58441.1"/>
    </source>
</evidence>
<dbReference type="Proteomes" id="UP000274504">
    <property type="component" value="Unassembled WGS sequence"/>
</dbReference>
<dbReference type="PROSITE" id="PS51968">
    <property type="entry name" value="GRH_CP2_DB"/>
    <property type="match status" value="1"/>
</dbReference>
<accession>A0A0R3SMG0</accession>
<organism evidence="5">
    <name type="scientific">Hymenolepis diminuta</name>
    <name type="common">Rat tapeworm</name>
    <dbReference type="NCBI Taxonomy" id="6216"/>
    <lineage>
        <taxon>Eukaryota</taxon>
        <taxon>Metazoa</taxon>
        <taxon>Spiralia</taxon>
        <taxon>Lophotrochozoa</taxon>
        <taxon>Platyhelminthes</taxon>
        <taxon>Cestoda</taxon>
        <taxon>Eucestoda</taxon>
        <taxon>Cyclophyllidea</taxon>
        <taxon>Hymenolepididae</taxon>
        <taxon>Hymenolepis</taxon>
    </lineage>
</organism>
<dbReference type="GO" id="GO:0005634">
    <property type="term" value="C:nucleus"/>
    <property type="evidence" value="ECO:0007669"/>
    <property type="project" value="UniProtKB-SubCell"/>
</dbReference>
<dbReference type="InterPro" id="IPR007604">
    <property type="entry name" value="CP2"/>
</dbReference>
<reference evidence="3 4" key="2">
    <citation type="submission" date="2018-11" db="EMBL/GenBank/DDBJ databases">
        <authorList>
            <consortium name="Pathogen Informatics"/>
        </authorList>
    </citation>
    <scope>NUCLEOTIDE SEQUENCE [LARGE SCALE GENOMIC DNA]</scope>
</reference>
<keyword evidence="1" id="KW-0238">DNA-binding</keyword>
<evidence type="ECO:0000313" key="4">
    <source>
        <dbReference type="Proteomes" id="UP000274504"/>
    </source>
</evidence>
<dbReference type="OrthoDB" id="9996779at2759"/>
<evidence type="ECO:0000313" key="5">
    <source>
        <dbReference type="WBParaSite" id="HDID_0000612501-mRNA-1"/>
    </source>
</evidence>
<comment type="subcellular location">
    <subcellularLocation>
        <location evidence="1">Nucleus</location>
    </subcellularLocation>
</comment>
<feature type="domain" description="Grh/CP2 DB" evidence="2">
    <location>
        <begin position="1"/>
        <end position="62"/>
    </location>
</feature>
<sequence>MMVDSFRECDNSHIYSAACQVKVFKPKGADRKNRTDREKIDKRTKAERVSQLSYLQFNSLPR</sequence>
<protein>
    <submittedName>
        <fullName evidence="5">CP2 domain-containing protein</fullName>
    </submittedName>
</protein>
<dbReference type="PANTHER" id="PTHR11037">
    <property type="entry name" value="TRANSCRIPTION FACTOR CP2"/>
    <property type="match status" value="1"/>
</dbReference>
<dbReference type="GO" id="GO:0000978">
    <property type="term" value="F:RNA polymerase II cis-regulatory region sequence-specific DNA binding"/>
    <property type="evidence" value="ECO:0007669"/>
    <property type="project" value="TreeGrafter"/>
</dbReference>
<dbReference type="AlphaFoldDB" id="A0A0R3SMG0"/>
<dbReference type="GO" id="GO:0001228">
    <property type="term" value="F:DNA-binding transcription activator activity, RNA polymerase II-specific"/>
    <property type="evidence" value="ECO:0007669"/>
    <property type="project" value="TreeGrafter"/>
</dbReference>
<dbReference type="InterPro" id="IPR040167">
    <property type="entry name" value="TF_CP2-like"/>
</dbReference>
<dbReference type="EMBL" id="UYSG01004255">
    <property type="protein sequence ID" value="VDL58441.1"/>
    <property type="molecule type" value="Genomic_DNA"/>
</dbReference>
<gene>
    <name evidence="3" type="ORF">HDID_LOCUS6123</name>
</gene>
<evidence type="ECO:0000259" key="2">
    <source>
        <dbReference type="PROSITE" id="PS51968"/>
    </source>
</evidence>
<dbReference type="PANTHER" id="PTHR11037:SF21">
    <property type="entry name" value="GEMINI, ISOFORM C"/>
    <property type="match status" value="1"/>
</dbReference>
<reference evidence="5" key="1">
    <citation type="submission" date="2017-02" db="UniProtKB">
        <authorList>
            <consortium name="WormBaseParasite"/>
        </authorList>
    </citation>
    <scope>IDENTIFICATION</scope>
</reference>
<name>A0A0R3SMG0_HYMDI</name>
<dbReference type="Pfam" id="PF04516">
    <property type="entry name" value="CP2"/>
    <property type="match status" value="1"/>
</dbReference>